<dbReference type="SMART" id="SM00355">
    <property type="entry name" value="ZnF_C2H2"/>
    <property type="match status" value="2"/>
</dbReference>
<dbReference type="GO" id="GO:0008270">
    <property type="term" value="F:zinc ion binding"/>
    <property type="evidence" value="ECO:0007669"/>
    <property type="project" value="UniProtKB-KW"/>
</dbReference>
<keyword evidence="14" id="KW-1185">Reference proteome</keyword>
<keyword evidence="9" id="KW-0539">Nucleus</keyword>
<keyword evidence="5" id="KW-0862">Zinc</keyword>
<feature type="region of interest" description="Disordered" evidence="11">
    <location>
        <begin position="416"/>
        <end position="436"/>
    </location>
</feature>
<dbReference type="PROSITE" id="PS00028">
    <property type="entry name" value="ZINC_FINGER_C2H2_1"/>
    <property type="match status" value="2"/>
</dbReference>
<evidence type="ECO:0000256" key="11">
    <source>
        <dbReference type="SAM" id="MobiDB-lite"/>
    </source>
</evidence>
<dbReference type="GO" id="GO:0005634">
    <property type="term" value="C:nucleus"/>
    <property type="evidence" value="ECO:0007669"/>
    <property type="project" value="UniProtKB-SubCell"/>
</dbReference>
<evidence type="ECO:0000256" key="7">
    <source>
        <dbReference type="ARBA" id="ARBA00023125"/>
    </source>
</evidence>
<dbReference type="PANTHER" id="PTHR24393">
    <property type="entry name" value="ZINC FINGER PROTEIN"/>
    <property type="match status" value="1"/>
</dbReference>
<comment type="subcellular location">
    <subcellularLocation>
        <location evidence="1">Nucleus</location>
    </subcellularLocation>
</comment>
<dbReference type="SUPFAM" id="SSF57667">
    <property type="entry name" value="beta-beta-alpha zinc fingers"/>
    <property type="match status" value="1"/>
</dbReference>
<dbReference type="InterPro" id="IPR036236">
    <property type="entry name" value="Znf_C2H2_sf"/>
</dbReference>
<proteinExistence type="predicted"/>
<feature type="domain" description="C2H2-type" evidence="12">
    <location>
        <begin position="395"/>
        <end position="423"/>
    </location>
</feature>
<evidence type="ECO:0000256" key="1">
    <source>
        <dbReference type="ARBA" id="ARBA00004123"/>
    </source>
</evidence>
<feature type="compositionally biased region" description="Low complexity" evidence="11">
    <location>
        <begin position="19"/>
        <end position="32"/>
    </location>
</feature>
<feature type="region of interest" description="Disordered" evidence="11">
    <location>
        <begin position="1"/>
        <end position="64"/>
    </location>
</feature>
<evidence type="ECO:0000256" key="8">
    <source>
        <dbReference type="ARBA" id="ARBA00023163"/>
    </source>
</evidence>
<evidence type="ECO:0000256" key="3">
    <source>
        <dbReference type="ARBA" id="ARBA00022737"/>
    </source>
</evidence>
<feature type="compositionally biased region" description="Low complexity" evidence="11">
    <location>
        <begin position="205"/>
        <end position="215"/>
    </location>
</feature>
<protein>
    <recommendedName>
        <fullName evidence="12">C2H2-type domain-containing protein</fullName>
    </recommendedName>
</protein>
<feature type="compositionally biased region" description="Basic residues" evidence="11">
    <location>
        <begin position="416"/>
        <end position="428"/>
    </location>
</feature>
<dbReference type="FunFam" id="3.30.160.60:FF:000030">
    <property type="entry name" value="Zinc finger protein 628"/>
    <property type="match status" value="1"/>
</dbReference>
<dbReference type="GO" id="GO:0000978">
    <property type="term" value="F:RNA polymerase II cis-regulatory region sequence-specific DNA binding"/>
    <property type="evidence" value="ECO:0007669"/>
    <property type="project" value="TreeGrafter"/>
</dbReference>
<evidence type="ECO:0000259" key="12">
    <source>
        <dbReference type="PROSITE" id="PS50157"/>
    </source>
</evidence>
<dbReference type="EMBL" id="ML213504">
    <property type="protein sequence ID" value="TFK55693.1"/>
    <property type="molecule type" value="Genomic_DNA"/>
</dbReference>
<evidence type="ECO:0000256" key="10">
    <source>
        <dbReference type="PROSITE-ProRule" id="PRU00042"/>
    </source>
</evidence>
<feature type="compositionally biased region" description="Acidic residues" evidence="11">
    <location>
        <begin position="285"/>
        <end position="297"/>
    </location>
</feature>
<dbReference type="GO" id="GO:0001228">
    <property type="term" value="F:DNA-binding transcription activator activity, RNA polymerase II-specific"/>
    <property type="evidence" value="ECO:0007669"/>
    <property type="project" value="TreeGrafter"/>
</dbReference>
<keyword evidence="8" id="KW-0804">Transcription</keyword>
<evidence type="ECO:0000313" key="14">
    <source>
        <dbReference type="Proteomes" id="UP000305948"/>
    </source>
</evidence>
<evidence type="ECO:0000256" key="4">
    <source>
        <dbReference type="ARBA" id="ARBA00022771"/>
    </source>
</evidence>
<keyword evidence="2" id="KW-0479">Metal-binding</keyword>
<sequence>MRAVQSDCQLPPFRAMEKTYPSSTSSSHYSSPQRERDRPYPQPYHRTTPSPVNSQEYDPSRPNARSRCVYAVPDRPSHTVADDEGRRHAAREEALARTLARARGESYATSAVSSGGSLRGAERVDRGIRNDARPITRRSLSVFNAPTATYMWPTFKAASQMGERPVIYVHYHHGRRSALANSDHAQSDDELYAPHATCYDTGERSPPYSSSSDPGPVREITEPFNNMGLAGRDNLRSDSSHSSYSSYSQSAGSSPWFERSDRDGSDSAYEDPYSDRSFNSSGRDVEDDVQGPLEEQEGSTRTASSACEHSEYDPDRWHEYTVFDTEANQFRCTWVNYEGIPASCTYTSRKHLVKRHIQTHHMKIKKWKCEYCGKAFPQKGSLDNHRHTHTGAKPHACRFGCGESFNDPARRHRHMVEKHGYKPRRSNKKQAEGVPGEVSRLAAGYESVQPWRLIEHRGRA</sequence>
<dbReference type="PANTHER" id="PTHR24393:SF34">
    <property type="entry name" value="PR_SET DOMAIN 13"/>
    <property type="match status" value="1"/>
</dbReference>
<evidence type="ECO:0000256" key="9">
    <source>
        <dbReference type="ARBA" id="ARBA00023242"/>
    </source>
</evidence>
<keyword evidence="3" id="KW-0677">Repeat</keyword>
<evidence type="ECO:0000313" key="13">
    <source>
        <dbReference type="EMBL" id="TFK55693.1"/>
    </source>
</evidence>
<dbReference type="Proteomes" id="UP000305948">
    <property type="component" value="Unassembled WGS sequence"/>
</dbReference>
<gene>
    <name evidence="13" type="ORF">OE88DRAFT_649357</name>
</gene>
<name>A0A5C3NE97_9AGAM</name>
<dbReference type="Gene3D" id="3.30.160.60">
    <property type="entry name" value="Classic Zinc Finger"/>
    <property type="match status" value="1"/>
</dbReference>
<dbReference type="STRING" id="5364.A0A5C3NE97"/>
<keyword evidence="7" id="KW-0238">DNA-binding</keyword>
<feature type="compositionally biased region" description="Low complexity" evidence="11">
    <location>
        <begin position="240"/>
        <end position="254"/>
    </location>
</feature>
<evidence type="ECO:0000256" key="6">
    <source>
        <dbReference type="ARBA" id="ARBA00023015"/>
    </source>
</evidence>
<keyword evidence="6" id="KW-0805">Transcription regulation</keyword>
<feature type="compositionally biased region" description="Polar residues" evidence="11">
    <location>
        <begin position="45"/>
        <end position="57"/>
    </location>
</feature>
<organism evidence="13 14">
    <name type="scientific">Heliocybe sulcata</name>
    <dbReference type="NCBI Taxonomy" id="5364"/>
    <lineage>
        <taxon>Eukaryota</taxon>
        <taxon>Fungi</taxon>
        <taxon>Dikarya</taxon>
        <taxon>Basidiomycota</taxon>
        <taxon>Agaricomycotina</taxon>
        <taxon>Agaricomycetes</taxon>
        <taxon>Gloeophyllales</taxon>
        <taxon>Gloeophyllaceae</taxon>
        <taxon>Heliocybe</taxon>
    </lineage>
</organism>
<feature type="domain" description="C2H2-type" evidence="12">
    <location>
        <begin position="367"/>
        <end position="394"/>
    </location>
</feature>
<dbReference type="OrthoDB" id="654211at2759"/>
<keyword evidence="4 10" id="KW-0863">Zinc-finger</keyword>
<dbReference type="AlphaFoldDB" id="A0A5C3NE97"/>
<evidence type="ECO:0000256" key="2">
    <source>
        <dbReference type="ARBA" id="ARBA00022723"/>
    </source>
</evidence>
<dbReference type="PROSITE" id="PS50157">
    <property type="entry name" value="ZINC_FINGER_C2H2_2"/>
    <property type="match status" value="2"/>
</dbReference>
<dbReference type="InterPro" id="IPR013087">
    <property type="entry name" value="Znf_C2H2_type"/>
</dbReference>
<accession>A0A5C3NE97</accession>
<feature type="region of interest" description="Disordered" evidence="11">
    <location>
        <begin position="197"/>
        <end position="310"/>
    </location>
</feature>
<reference evidence="13 14" key="1">
    <citation type="journal article" date="2019" name="Nat. Ecol. Evol.">
        <title>Megaphylogeny resolves global patterns of mushroom evolution.</title>
        <authorList>
            <person name="Varga T."/>
            <person name="Krizsan K."/>
            <person name="Foldi C."/>
            <person name="Dima B."/>
            <person name="Sanchez-Garcia M."/>
            <person name="Sanchez-Ramirez S."/>
            <person name="Szollosi G.J."/>
            <person name="Szarkandi J.G."/>
            <person name="Papp V."/>
            <person name="Albert L."/>
            <person name="Andreopoulos W."/>
            <person name="Angelini C."/>
            <person name="Antonin V."/>
            <person name="Barry K.W."/>
            <person name="Bougher N.L."/>
            <person name="Buchanan P."/>
            <person name="Buyck B."/>
            <person name="Bense V."/>
            <person name="Catcheside P."/>
            <person name="Chovatia M."/>
            <person name="Cooper J."/>
            <person name="Damon W."/>
            <person name="Desjardin D."/>
            <person name="Finy P."/>
            <person name="Geml J."/>
            <person name="Haridas S."/>
            <person name="Hughes K."/>
            <person name="Justo A."/>
            <person name="Karasinski D."/>
            <person name="Kautmanova I."/>
            <person name="Kiss B."/>
            <person name="Kocsube S."/>
            <person name="Kotiranta H."/>
            <person name="LaButti K.M."/>
            <person name="Lechner B.E."/>
            <person name="Liimatainen K."/>
            <person name="Lipzen A."/>
            <person name="Lukacs Z."/>
            <person name="Mihaltcheva S."/>
            <person name="Morgado L.N."/>
            <person name="Niskanen T."/>
            <person name="Noordeloos M.E."/>
            <person name="Ohm R.A."/>
            <person name="Ortiz-Santana B."/>
            <person name="Ovrebo C."/>
            <person name="Racz N."/>
            <person name="Riley R."/>
            <person name="Savchenko A."/>
            <person name="Shiryaev A."/>
            <person name="Soop K."/>
            <person name="Spirin V."/>
            <person name="Szebenyi C."/>
            <person name="Tomsovsky M."/>
            <person name="Tulloss R.E."/>
            <person name="Uehling J."/>
            <person name="Grigoriev I.V."/>
            <person name="Vagvolgyi C."/>
            <person name="Papp T."/>
            <person name="Martin F.M."/>
            <person name="Miettinen O."/>
            <person name="Hibbett D.S."/>
            <person name="Nagy L.G."/>
        </authorList>
    </citation>
    <scope>NUCLEOTIDE SEQUENCE [LARGE SCALE GENOMIC DNA]</scope>
    <source>
        <strain evidence="13 14">OMC1185</strain>
    </source>
</reference>
<evidence type="ECO:0000256" key="5">
    <source>
        <dbReference type="ARBA" id="ARBA00022833"/>
    </source>
</evidence>